<evidence type="ECO:0000256" key="1">
    <source>
        <dbReference type="SAM" id="MobiDB-lite"/>
    </source>
</evidence>
<gene>
    <name evidence="2" type="ORF">WJX74_010566</name>
</gene>
<evidence type="ECO:0000313" key="3">
    <source>
        <dbReference type="Proteomes" id="UP001438707"/>
    </source>
</evidence>
<comment type="caution">
    <text evidence="2">The sequence shown here is derived from an EMBL/GenBank/DDBJ whole genome shotgun (WGS) entry which is preliminary data.</text>
</comment>
<evidence type="ECO:0000313" key="2">
    <source>
        <dbReference type="EMBL" id="KAK9827211.1"/>
    </source>
</evidence>
<proteinExistence type="predicted"/>
<dbReference type="AlphaFoldDB" id="A0AAW1R1B7"/>
<feature type="region of interest" description="Disordered" evidence="1">
    <location>
        <begin position="80"/>
        <end position="112"/>
    </location>
</feature>
<protein>
    <submittedName>
        <fullName evidence="2">Uncharacterized protein</fullName>
    </submittedName>
</protein>
<sequence length="169" mass="18501">MDRIVQSRLKRFAAKPLEFWPFQRALATDERAVRAARGLVYIGLAQAYQARSWKAGMWLFVGAGLLLLVLGKPSGIRLDDESLKSTPNPAGNAPVGDLSGRDPDVPATPPSLTMTEFVDRMQNPIRTEDYAILPVPAPNQAHQVFAGVTPTSELPAPRASTHLEYLPRT</sequence>
<name>A0AAW1R1B7_9CHLO</name>
<dbReference type="EMBL" id="JALJOS010000019">
    <property type="protein sequence ID" value="KAK9827211.1"/>
    <property type="molecule type" value="Genomic_DNA"/>
</dbReference>
<reference evidence="2 3" key="1">
    <citation type="journal article" date="2024" name="Nat. Commun.">
        <title>Phylogenomics reveals the evolutionary origins of lichenization in chlorophyte algae.</title>
        <authorList>
            <person name="Puginier C."/>
            <person name="Libourel C."/>
            <person name="Otte J."/>
            <person name="Skaloud P."/>
            <person name="Haon M."/>
            <person name="Grisel S."/>
            <person name="Petersen M."/>
            <person name="Berrin J.G."/>
            <person name="Delaux P.M."/>
            <person name="Dal Grande F."/>
            <person name="Keller J."/>
        </authorList>
    </citation>
    <scope>NUCLEOTIDE SEQUENCE [LARGE SCALE GENOMIC DNA]</scope>
    <source>
        <strain evidence="2 3">SAG 2145</strain>
    </source>
</reference>
<accession>A0AAW1R1B7</accession>
<dbReference type="Proteomes" id="UP001438707">
    <property type="component" value="Unassembled WGS sequence"/>
</dbReference>
<organism evidence="2 3">
    <name type="scientific">Apatococcus lobatus</name>
    <dbReference type="NCBI Taxonomy" id="904363"/>
    <lineage>
        <taxon>Eukaryota</taxon>
        <taxon>Viridiplantae</taxon>
        <taxon>Chlorophyta</taxon>
        <taxon>core chlorophytes</taxon>
        <taxon>Trebouxiophyceae</taxon>
        <taxon>Chlorellales</taxon>
        <taxon>Chlorellaceae</taxon>
        <taxon>Apatococcus</taxon>
    </lineage>
</organism>
<keyword evidence="3" id="KW-1185">Reference proteome</keyword>